<accession>A0A9N7PIQ3</accession>
<dbReference type="GeneID" id="303560043"/>
<evidence type="ECO:0000313" key="1">
    <source>
        <dbReference type="EMBL" id="AYE33881.1"/>
    </source>
</evidence>
<name>A0A9N7PIQ3_CLOSE</name>
<reference evidence="2" key="2">
    <citation type="submission" date="2022-06" db="EMBL/GenBank/DDBJ databases">
        <authorList>
            <person name="Holder M.E."/>
            <person name="Ajami N.J."/>
            <person name="Petrosino J.F."/>
        </authorList>
    </citation>
    <scope>NUCLEOTIDE SEQUENCE</scope>
    <source>
        <strain evidence="2">RMA 8861</strain>
    </source>
</reference>
<dbReference type="EMBL" id="CP023671">
    <property type="protein sequence ID" value="AYE33881.1"/>
    <property type="molecule type" value="Genomic_DNA"/>
</dbReference>
<dbReference type="AlphaFoldDB" id="A0A9N7PIQ3"/>
<evidence type="ECO:0000313" key="4">
    <source>
        <dbReference type="Proteomes" id="UP001055437"/>
    </source>
</evidence>
<sequence length="60" mass="6895">MCTVLGVARSTYYKCFDKIKSVREIENNEELKAAIIRIYEDNKGIYGDPMIHHILGTEGF</sequence>
<dbReference type="Proteomes" id="UP001055437">
    <property type="component" value="Chromosome"/>
</dbReference>
<reference evidence="1 3" key="1">
    <citation type="submission" date="2017-09" db="EMBL/GenBank/DDBJ databases">
        <authorList>
            <person name="Thomas P."/>
            <person name="Seyboldt C."/>
        </authorList>
    </citation>
    <scope>NUCLEOTIDE SEQUENCE [LARGE SCALE GENOMIC DNA]</scope>
    <source>
        <strain evidence="1 3">DSM 7534</strain>
    </source>
</reference>
<dbReference type="RefSeq" id="WP_120140596.1">
    <property type="nucleotide sequence ID" value="NZ_CP023671.1"/>
</dbReference>
<protein>
    <recommendedName>
        <fullName evidence="5">Transposase</fullName>
    </recommendedName>
</protein>
<evidence type="ECO:0008006" key="5">
    <source>
        <dbReference type="Google" id="ProtNLM"/>
    </source>
</evidence>
<organism evidence="1 3">
    <name type="scientific">Clostridium septicum</name>
    <dbReference type="NCBI Taxonomy" id="1504"/>
    <lineage>
        <taxon>Bacteria</taxon>
        <taxon>Bacillati</taxon>
        <taxon>Bacillota</taxon>
        <taxon>Clostridia</taxon>
        <taxon>Eubacteriales</taxon>
        <taxon>Clostridiaceae</taxon>
        <taxon>Clostridium</taxon>
    </lineage>
</organism>
<proteinExistence type="predicted"/>
<evidence type="ECO:0000313" key="2">
    <source>
        <dbReference type="EMBL" id="USS00442.1"/>
    </source>
</evidence>
<gene>
    <name evidence="1" type="ORF">CP523_05025</name>
    <name evidence="2" type="ORF">NH397_13280</name>
</gene>
<evidence type="ECO:0000313" key="3">
    <source>
        <dbReference type="Proteomes" id="UP000280586"/>
    </source>
</evidence>
<dbReference type="KEGG" id="csep:CP523_05025"/>
<dbReference type="Proteomes" id="UP000280586">
    <property type="component" value="Chromosome"/>
</dbReference>
<dbReference type="EMBL" id="CP099799">
    <property type="protein sequence ID" value="USS00442.1"/>
    <property type="molecule type" value="Genomic_DNA"/>
</dbReference>
<keyword evidence="4" id="KW-1185">Reference proteome</keyword>